<dbReference type="Gene3D" id="2.40.50.140">
    <property type="entry name" value="Nucleic acid-binding proteins"/>
    <property type="match status" value="1"/>
</dbReference>
<gene>
    <name evidence="7" type="ORF">CGS46_10140</name>
</gene>
<dbReference type="InterPro" id="IPR029063">
    <property type="entry name" value="SAM-dependent_MTases_sf"/>
</dbReference>
<dbReference type="Gene3D" id="3.40.50.150">
    <property type="entry name" value="Vaccinia Virus protein VP39"/>
    <property type="match status" value="1"/>
</dbReference>
<dbReference type="PROSITE" id="PS51687">
    <property type="entry name" value="SAM_MT_RNA_M5U"/>
    <property type="match status" value="1"/>
</dbReference>
<feature type="binding site" evidence="4">
    <location>
        <position position="335"/>
    </location>
    <ligand>
        <name>S-adenosyl-L-methionine</name>
        <dbReference type="ChEBI" id="CHEBI:59789"/>
    </ligand>
</feature>
<dbReference type="InterPro" id="IPR010280">
    <property type="entry name" value="U5_MeTrfase_fam"/>
</dbReference>
<feature type="binding site" evidence="4">
    <location>
        <position position="314"/>
    </location>
    <ligand>
        <name>S-adenosyl-L-methionine</name>
        <dbReference type="ChEBI" id="CHEBI:59789"/>
    </ligand>
</feature>
<evidence type="ECO:0000256" key="3">
    <source>
        <dbReference type="ARBA" id="ARBA00022691"/>
    </source>
</evidence>
<keyword evidence="1 4" id="KW-0489">Methyltransferase</keyword>
<evidence type="ECO:0000313" key="8">
    <source>
        <dbReference type="Proteomes" id="UP000220752"/>
    </source>
</evidence>
<keyword evidence="3 4" id="KW-0949">S-adenosyl-L-methionine</keyword>
<feature type="active site" description="Nucleophile" evidence="4">
    <location>
        <position position="413"/>
    </location>
</feature>
<dbReference type="InterPro" id="IPR012340">
    <property type="entry name" value="NA-bd_OB-fold"/>
</dbReference>
<dbReference type="PANTHER" id="PTHR11061:SF30">
    <property type="entry name" value="TRNA (URACIL(54)-C(5))-METHYLTRANSFERASE"/>
    <property type="match status" value="1"/>
</dbReference>
<dbReference type="NCBIfam" id="TIGR00479">
    <property type="entry name" value="rumA"/>
    <property type="match status" value="1"/>
</dbReference>
<feature type="binding site" evidence="4">
    <location>
        <position position="386"/>
    </location>
    <ligand>
        <name>S-adenosyl-L-methionine</name>
        <dbReference type="ChEBI" id="CHEBI:59789"/>
    </ligand>
</feature>
<dbReference type="PROSITE" id="PS50926">
    <property type="entry name" value="TRAM"/>
    <property type="match status" value="1"/>
</dbReference>
<feature type="active site" evidence="5">
    <location>
        <position position="413"/>
    </location>
</feature>
<dbReference type="InterPro" id="IPR002792">
    <property type="entry name" value="TRAM_dom"/>
</dbReference>
<comment type="similarity">
    <text evidence="4">Belongs to the class I-like SAM-binding methyltransferase superfamily. RNA M5U methyltransferase family.</text>
</comment>
<feature type="domain" description="TRAM" evidence="6">
    <location>
        <begin position="2"/>
        <end position="61"/>
    </location>
</feature>
<dbReference type="GO" id="GO:0070041">
    <property type="term" value="F:rRNA (uridine-C5-)-methyltransferase activity"/>
    <property type="evidence" value="ECO:0007669"/>
    <property type="project" value="TreeGrafter"/>
</dbReference>
<evidence type="ECO:0000256" key="5">
    <source>
        <dbReference type="PROSITE-ProRule" id="PRU10015"/>
    </source>
</evidence>
<keyword evidence="8" id="KW-1185">Reference proteome</keyword>
<dbReference type="FunFam" id="2.40.50.1070:FF:000003">
    <property type="entry name" value="23S rRNA (Uracil-5-)-methyltransferase RumA"/>
    <property type="match status" value="1"/>
</dbReference>
<dbReference type="Pfam" id="PF05958">
    <property type="entry name" value="tRNA_U5-meth_tr"/>
    <property type="match status" value="1"/>
</dbReference>
<dbReference type="CDD" id="cd02440">
    <property type="entry name" value="AdoMet_MTases"/>
    <property type="match status" value="1"/>
</dbReference>
<dbReference type="SUPFAM" id="SSF50249">
    <property type="entry name" value="Nucleic acid-binding proteins"/>
    <property type="match status" value="1"/>
</dbReference>
<dbReference type="InterPro" id="IPR030390">
    <property type="entry name" value="MeTrfase_TrmA_AS"/>
</dbReference>
<dbReference type="GO" id="GO:0070475">
    <property type="term" value="P:rRNA base methylation"/>
    <property type="evidence" value="ECO:0007669"/>
    <property type="project" value="TreeGrafter"/>
</dbReference>
<sequence length="549" mass="59777">MPLQKNQVLTLRVERLSSDGSGVAHSPDGETVFIPGAAPGDEARVRIVKDCKRYAFGILDEVLTPSPDRIPVDCAVAGPCGGCSLRHLDYAAELRAKQENVADAFARIGGLDVPVLPIVGSPEVNRYRNKVQFPVGVDKSGKPCIGFYAGRTHRIVPCPDCRLQPGVLNEIGNALCAFFAEKGIQPYSEETGRGLVRHIFLRRGAHSGQIMVCLVCTRAKLPYAEELCTRLKAQFAEITTILLNVNAKNTNVILGTETHTLYGQGYIEDTLCGVPVQLGPLSFYQVNTLAAEQLYGIAAQYAQLTPDDLLLDLYCGMGTIGLSMAAHCRELIGVEIVPEAIESAKANAARMGADVAAKSRFFCADAGQAATRLAAEGLHPDIVMLDPPRKGCDEATLSAVVRMSPRRVVYVSCNPATAARDAAWLEQNGYHAEKVQPVDLFPRTRHVECVIALSKGEIDSKKVRVEFSLEGMDTSGLQKGATYPEIKARVLEQTRLKVSSLYISQVKQKCGLEVRENHHKAKSENTKQPQCPKEKEDAIVEALKHFQMI</sequence>
<evidence type="ECO:0000259" key="6">
    <source>
        <dbReference type="PROSITE" id="PS50926"/>
    </source>
</evidence>
<name>A0A2A6Z9E2_9FIRM</name>
<dbReference type="Pfam" id="PF01938">
    <property type="entry name" value="TRAM"/>
    <property type="match status" value="1"/>
</dbReference>
<proteinExistence type="inferred from homology"/>
<evidence type="ECO:0000256" key="4">
    <source>
        <dbReference type="PROSITE-ProRule" id="PRU01024"/>
    </source>
</evidence>
<dbReference type="PROSITE" id="PS01230">
    <property type="entry name" value="TRMA_1"/>
    <property type="match status" value="1"/>
</dbReference>
<feature type="binding site" evidence="4">
    <location>
        <position position="285"/>
    </location>
    <ligand>
        <name>S-adenosyl-L-methionine</name>
        <dbReference type="ChEBI" id="CHEBI:59789"/>
    </ligand>
</feature>
<evidence type="ECO:0000256" key="1">
    <source>
        <dbReference type="ARBA" id="ARBA00022603"/>
    </source>
</evidence>
<dbReference type="SUPFAM" id="SSF53335">
    <property type="entry name" value="S-adenosyl-L-methionine-dependent methyltransferases"/>
    <property type="match status" value="1"/>
</dbReference>
<comment type="caution">
    <text evidence="7">The sequence shown here is derived from an EMBL/GenBank/DDBJ whole genome shotgun (WGS) entry which is preliminary data.</text>
</comment>
<dbReference type="Proteomes" id="UP000220752">
    <property type="component" value="Unassembled WGS sequence"/>
</dbReference>
<organism evidence="7 8">
    <name type="scientific">Faecalibacterium langellae</name>
    <dbReference type="NCBI Taxonomy" id="3435293"/>
    <lineage>
        <taxon>Bacteria</taxon>
        <taxon>Bacillati</taxon>
        <taxon>Bacillota</taxon>
        <taxon>Clostridia</taxon>
        <taxon>Eubacteriales</taxon>
        <taxon>Oscillospiraceae</taxon>
        <taxon>Faecalibacterium</taxon>
    </lineage>
</organism>
<dbReference type="EMBL" id="NMTQ01000035">
    <property type="protein sequence ID" value="PDX57993.1"/>
    <property type="molecule type" value="Genomic_DNA"/>
</dbReference>
<evidence type="ECO:0000256" key="2">
    <source>
        <dbReference type="ARBA" id="ARBA00022679"/>
    </source>
</evidence>
<dbReference type="Gene3D" id="2.40.50.1070">
    <property type="match status" value="1"/>
</dbReference>
<reference evidence="7 8" key="1">
    <citation type="journal article" date="2017" name="Front. Microbiol.">
        <title>New Insights into the Diversity of the Genus Faecalibacterium.</title>
        <authorList>
            <person name="Benevides L."/>
            <person name="Burman S."/>
            <person name="Martin R."/>
            <person name="Robert V."/>
            <person name="Thomas M."/>
            <person name="Miquel S."/>
            <person name="Chain F."/>
            <person name="Sokol H."/>
            <person name="Bermudez-Humaran L.G."/>
            <person name="Morrison M."/>
            <person name="Langella P."/>
            <person name="Azevedo V.A."/>
            <person name="Chatel J.M."/>
            <person name="Soares S."/>
        </authorList>
    </citation>
    <scope>NUCLEOTIDE SEQUENCE [LARGE SCALE GENOMIC DNA]</scope>
    <source>
        <strain evidence="8">CNCM I-4540</strain>
    </source>
</reference>
<keyword evidence="2 4" id="KW-0808">Transferase</keyword>
<evidence type="ECO:0000313" key="7">
    <source>
        <dbReference type="EMBL" id="PDX57993.1"/>
    </source>
</evidence>
<dbReference type="PANTHER" id="PTHR11061">
    <property type="entry name" value="RNA M5U METHYLTRANSFERASE"/>
    <property type="match status" value="1"/>
</dbReference>
<protein>
    <submittedName>
        <fullName evidence="7">23S rRNA (Uracil(1939)-C(5))-methyltransferase RlmD</fullName>
    </submittedName>
</protein>
<dbReference type="FunFam" id="3.40.50.150:FF:000009">
    <property type="entry name" value="23S rRNA (Uracil(1939)-C(5))-methyltransferase RlmD"/>
    <property type="match status" value="1"/>
</dbReference>
<dbReference type="AlphaFoldDB" id="A0A2A6Z9E2"/>
<accession>A0A2A6Z9E2</accession>